<dbReference type="EMBL" id="JAGMUV010000026">
    <property type="protein sequence ID" value="KAH7119289.1"/>
    <property type="molecule type" value="Genomic_DNA"/>
</dbReference>
<sequence length="163" mass="18766">MASANKAHNYKFTLEKYMLLQEQHAELSNHLQQIRPRKQSTSSISTRSSSPSSYKSPSPKLHSRSSERQPSRAKAPCSGRNESHRDADTLDTIVNEEALCEISAEEQRLFNVNESIKRTLTELLNCETIRGDNSIRMWAQVRLMETEKELRSGRRRRSSRCTE</sequence>
<dbReference type="AlphaFoldDB" id="A0A9P9DHI9"/>
<comment type="caution">
    <text evidence="2">The sequence shown here is derived from an EMBL/GenBank/DDBJ whole genome shotgun (WGS) entry which is preliminary data.</text>
</comment>
<name>A0A9P9DHI9_9HYPO</name>
<keyword evidence="3" id="KW-1185">Reference proteome</keyword>
<feature type="compositionally biased region" description="Low complexity" evidence="1">
    <location>
        <begin position="40"/>
        <end position="59"/>
    </location>
</feature>
<dbReference type="OrthoDB" id="4509729at2759"/>
<protein>
    <submittedName>
        <fullName evidence="2">Uncharacterized protein</fullName>
    </submittedName>
</protein>
<evidence type="ECO:0000313" key="3">
    <source>
        <dbReference type="Proteomes" id="UP000738349"/>
    </source>
</evidence>
<feature type="region of interest" description="Disordered" evidence="1">
    <location>
        <begin position="28"/>
        <end position="89"/>
    </location>
</feature>
<accession>A0A9P9DHI9</accession>
<dbReference type="Proteomes" id="UP000738349">
    <property type="component" value="Unassembled WGS sequence"/>
</dbReference>
<reference evidence="2" key="1">
    <citation type="journal article" date="2021" name="Nat. Commun.">
        <title>Genetic determinants of endophytism in the Arabidopsis root mycobiome.</title>
        <authorList>
            <person name="Mesny F."/>
            <person name="Miyauchi S."/>
            <person name="Thiergart T."/>
            <person name="Pickel B."/>
            <person name="Atanasova L."/>
            <person name="Karlsson M."/>
            <person name="Huettel B."/>
            <person name="Barry K.W."/>
            <person name="Haridas S."/>
            <person name="Chen C."/>
            <person name="Bauer D."/>
            <person name="Andreopoulos W."/>
            <person name="Pangilinan J."/>
            <person name="LaButti K."/>
            <person name="Riley R."/>
            <person name="Lipzen A."/>
            <person name="Clum A."/>
            <person name="Drula E."/>
            <person name="Henrissat B."/>
            <person name="Kohler A."/>
            <person name="Grigoriev I.V."/>
            <person name="Martin F.M."/>
            <person name="Hacquard S."/>
        </authorList>
    </citation>
    <scope>NUCLEOTIDE SEQUENCE</scope>
    <source>
        <strain evidence="2">MPI-CAGE-AT-0147</strain>
    </source>
</reference>
<evidence type="ECO:0000313" key="2">
    <source>
        <dbReference type="EMBL" id="KAH7119289.1"/>
    </source>
</evidence>
<organism evidence="2 3">
    <name type="scientific">Dactylonectria macrodidyma</name>
    <dbReference type="NCBI Taxonomy" id="307937"/>
    <lineage>
        <taxon>Eukaryota</taxon>
        <taxon>Fungi</taxon>
        <taxon>Dikarya</taxon>
        <taxon>Ascomycota</taxon>
        <taxon>Pezizomycotina</taxon>
        <taxon>Sordariomycetes</taxon>
        <taxon>Hypocreomycetidae</taxon>
        <taxon>Hypocreales</taxon>
        <taxon>Nectriaceae</taxon>
        <taxon>Dactylonectria</taxon>
    </lineage>
</organism>
<evidence type="ECO:0000256" key="1">
    <source>
        <dbReference type="SAM" id="MobiDB-lite"/>
    </source>
</evidence>
<proteinExistence type="predicted"/>
<gene>
    <name evidence="2" type="ORF">EDB81DRAFT_815805</name>
</gene>